<dbReference type="GO" id="GO:0016192">
    <property type="term" value="P:vesicle-mediated transport"/>
    <property type="evidence" value="ECO:0007669"/>
    <property type="project" value="InterPro"/>
</dbReference>
<dbReference type="GO" id="GO:0000139">
    <property type="term" value="C:Golgi membrane"/>
    <property type="evidence" value="ECO:0007669"/>
    <property type="project" value="UniProtKB-SubCell"/>
</dbReference>
<evidence type="ECO:0000313" key="10">
    <source>
        <dbReference type="Proteomes" id="UP001301350"/>
    </source>
</evidence>
<proteinExistence type="inferred from homology"/>
<comment type="similarity">
    <text evidence="2 6">Belongs to the YIP1 family.</text>
</comment>
<dbReference type="InterPro" id="IPR039765">
    <property type="entry name" value="Yip5/YIPF1/YIPF2"/>
</dbReference>
<keyword evidence="5 6" id="KW-0472">Membrane</keyword>
<dbReference type="PANTHER" id="PTHR12822:SF2">
    <property type="entry name" value="PROTEIN YIPF"/>
    <property type="match status" value="1"/>
</dbReference>
<evidence type="ECO:0000256" key="7">
    <source>
        <dbReference type="SAM" id="MobiDB-lite"/>
    </source>
</evidence>
<evidence type="ECO:0000256" key="3">
    <source>
        <dbReference type="ARBA" id="ARBA00022692"/>
    </source>
</evidence>
<comment type="caution">
    <text evidence="9">The sequence shown here is derived from an EMBL/GenBank/DDBJ whole genome shotgun (WGS) entry which is preliminary data.</text>
</comment>
<dbReference type="GO" id="GO:0031267">
    <property type="term" value="F:small GTPase binding"/>
    <property type="evidence" value="ECO:0007669"/>
    <property type="project" value="InterPro"/>
</dbReference>
<evidence type="ECO:0000256" key="1">
    <source>
        <dbReference type="ARBA" id="ARBA00004141"/>
    </source>
</evidence>
<feature type="compositionally biased region" description="Basic and acidic residues" evidence="7">
    <location>
        <begin position="7"/>
        <end position="17"/>
    </location>
</feature>
<feature type="transmembrane region" description="Helical" evidence="6">
    <location>
        <begin position="273"/>
        <end position="290"/>
    </location>
</feature>
<feature type="transmembrane region" description="Helical" evidence="6">
    <location>
        <begin position="190"/>
        <end position="211"/>
    </location>
</feature>
<feature type="region of interest" description="Disordered" evidence="7">
    <location>
        <begin position="1"/>
        <end position="42"/>
    </location>
</feature>
<evidence type="ECO:0000256" key="6">
    <source>
        <dbReference type="RuleBase" id="RU361264"/>
    </source>
</evidence>
<dbReference type="EMBL" id="JANCYW010000015">
    <property type="protein sequence ID" value="KAK4538012.1"/>
    <property type="molecule type" value="Genomic_DNA"/>
</dbReference>
<feature type="transmembrane region" description="Helical" evidence="6">
    <location>
        <begin position="232"/>
        <end position="253"/>
    </location>
</feature>
<organism evidence="9 10">
    <name type="scientific">Cyanidium caldarium</name>
    <name type="common">Red alga</name>
    <dbReference type="NCBI Taxonomy" id="2771"/>
    <lineage>
        <taxon>Eukaryota</taxon>
        <taxon>Rhodophyta</taxon>
        <taxon>Bangiophyceae</taxon>
        <taxon>Cyanidiales</taxon>
        <taxon>Cyanidiaceae</taxon>
        <taxon>Cyanidium</taxon>
    </lineage>
</organism>
<dbReference type="PANTHER" id="PTHR12822">
    <property type="entry name" value="PROTEIN YIPF"/>
    <property type="match status" value="1"/>
</dbReference>
<gene>
    <name evidence="9" type="ORF">CDCA_CDCA15G4037</name>
</gene>
<keyword evidence="3 6" id="KW-0812">Transmembrane</keyword>
<sequence length="359" mass="38178">MEGGLTADDKSEGRVEDGEGGDDDGLVIEYTAPRQDPLRTLNGPYDYKYNAKEADALADLAGKHEAAPAVVVESFRDQPRASTSRGGPTGAAAASSSVEDAGELSAPLSWLAPYFAVSDADVLLRAFRACVPWRPLLSEGPTRDALFSTFWKRLRRPGAAPPTPSSAADDPSNDASVARFSTQVDCYGPFWVVTTLVLVLSVSAGLYRFFSRIAGGVAAPGTARGTSDAAKMVAAAGTIYGYWLLVPLFTWLVRRFVLRQTSATDRLPYLVCVYGYAFVPVLVAAAFCLFPALAVDIALMSAGCVISTLCLARNLCPAAASADANAGRLSGWRRWVVYTVPAVLVHLALGVWMCLLLLI</sequence>
<evidence type="ECO:0000256" key="2">
    <source>
        <dbReference type="ARBA" id="ARBA00010596"/>
    </source>
</evidence>
<reference evidence="9 10" key="1">
    <citation type="submission" date="2022-07" db="EMBL/GenBank/DDBJ databases">
        <title>Genome-wide signatures of adaptation to extreme environments.</title>
        <authorList>
            <person name="Cho C.H."/>
            <person name="Yoon H.S."/>
        </authorList>
    </citation>
    <scope>NUCLEOTIDE SEQUENCE [LARGE SCALE GENOMIC DNA]</scope>
    <source>
        <strain evidence="9 10">DBV 063 E5</strain>
    </source>
</reference>
<evidence type="ECO:0000256" key="4">
    <source>
        <dbReference type="ARBA" id="ARBA00022989"/>
    </source>
</evidence>
<keyword evidence="4 6" id="KW-1133">Transmembrane helix</keyword>
<evidence type="ECO:0000313" key="9">
    <source>
        <dbReference type="EMBL" id="KAK4538012.1"/>
    </source>
</evidence>
<dbReference type="AlphaFoldDB" id="A0AAV9J0C1"/>
<feature type="transmembrane region" description="Helical" evidence="6">
    <location>
        <begin position="335"/>
        <end position="358"/>
    </location>
</feature>
<feature type="compositionally biased region" description="Low complexity" evidence="7">
    <location>
        <begin position="81"/>
        <end position="97"/>
    </location>
</feature>
<dbReference type="Proteomes" id="UP001301350">
    <property type="component" value="Unassembled WGS sequence"/>
</dbReference>
<dbReference type="Pfam" id="PF04893">
    <property type="entry name" value="Yip1"/>
    <property type="match status" value="1"/>
</dbReference>
<feature type="domain" description="Yip1" evidence="8">
    <location>
        <begin position="177"/>
        <end position="352"/>
    </location>
</feature>
<feature type="transmembrane region" description="Helical" evidence="6">
    <location>
        <begin position="297"/>
        <end position="315"/>
    </location>
</feature>
<dbReference type="InterPro" id="IPR006977">
    <property type="entry name" value="Yip1_dom"/>
</dbReference>
<protein>
    <recommendedName>
        <fullName evidence="6">Protein YIPF</fullName>
    </recommendedName>
</protein>
<feature type="region of interest" description="Disordered" evidence="7">
    <location>
        <begin position="76"/>
        <end position="97"/>
    </location>
</feature>
<evidence type="ECO:0000256" key="5">
    <source>
        <dbReference type="ARBA" id="ARBA00023136"/>
    </source>
</evidence>
<accession>A0AAV9J0C1</accession>
<evidence type="ECO:0000259" key="8">
    <source>
        <dbReference type="Pfam" id="PF04893"/>
    </source>
</evidence>
<keyword evidence="10" id="KW-1185">Reference proteome</keyword>
<name>A0AAV9J0C1_CYACA</name>
<comment type="subcellular location">
    <subcellularLocation>
        <location evidence="6">Golgi apparatus membrane</location>
        <topology evidence="6">Multi-pass membrane protein</topology>
    </subcellularLocation>
    <subcellularLocation>
        <location evidence="1">Membrane</location>
        <topology evidence="1">Multi-pass membrane protein</topology>
    </subcellularLocation>
</comment>